<gene>
    <name evidence="1" type="ORF">ACFQ4B_00920</name>
</gene>
<dbReference type="RefSeq" id="WP_079908825.1">
    <property type="nucleotide sequence ID" value="NZ_BAABJG010000005.1"/>
</dbReference>
<evidence type="ECO:0008006" key="3">
    <source>
        <dbReference type="Google" id="ProtNLM"/>
    </source>
</evidence>
<accession>A0ABW3UED3</accession>
<dbReference type="Proteomes" id="UP001597180">
    <property type="component" value="Unassembled WGS sequence"/>
</dbReference>
<dbReference type="EMBL" id="JBHTLU010000004">
    <property type="protein sequence ID" value="MFD1218664.1"/>
    <property type="molecule type" value="Genomic_DNA"/>
</dbReference>
<evidence type="ECO:0000313" key="1">
    <source>
        <dbReference type="EMBL" id="MFD1218664.1"/>
    </source>
</evidence>
<protein>
    <recommendedName>
        <fullName evidence="3">STAS/SEC14 domain-containing protein</fullName>
    </recommendedName>
</protein>
<comment type="caution">
    <text evidence="1">The sequence shown here is derived from an EMBL/GenBank/DDBJ whole genome shotgun (WGS) entry which is preliminary data.</text>
</comment>
<sequence>MSYFESAHGVVSWSDDLQSVIMEWRGFAYGQEFQTIFLKGAELLQIKNGSKVLMDIRHGSAIKAEDKLWIGEIFIERAYESGLRHLAMVQPESVIAKLSVNRTVEGLGSLPYQQESFTDWDEAVLWLSNQPHQQAALPVERAERTA</sequence>
<evidence type="ECO:0000313" key="2">
    <source>
        <dbReference type="Proteomes" id="UP001597180"/>
    </source>
</evidence>
<reference evidence="2" key="1">
    <citation type="journal article" date="2019" name="Int. J. Syst. Evol. Microbiol.">
        <title>The Global Catalogue of Microorganisms (GCM) 10K type strain sequencing project: providing services to taxonomists for standard genome sequencing and annotation.</title>
        <authorList>
            <consortium name="The Broad Institute Genomics Platform"/>
            <consortium name="The Broad Institute Genome Sequencing Center for Infectious Disease"/>
            <person name="Wu L."/>
            <person name="Ma J."/>
        </authorList>
    </citation>
    <scope>NUCLEOTIDE SEQUENCE [LARGE SCALE GENOMIC DNA]</scope>
    <source>
        <strain evidence="2">CCUG 53270</strain>
    </source>
</reference>
<organism evidence="1 2">
    <name type="scientific">Paenibacillus vulneris</name>
    <dbReference type="NCBI Taxonomy" id="1133364"/>
    <lineage>
        <taxon>Bacteria</taxon>
        <taxon>Bacillati</taxon>
        <taxon>Bacillota</taxon>
        <taxon>Bacilli</taxon>
        <taxon>Bacillales</taxon>
        <taxon>Paenibacillaceae</taxon>
        <taxon>Paenibacillus</taxon>
    </lineage>
</organism>
<keyword evidence="2" id="KW-1185">Reference proteome</keyword>
<proteinExistence type="predicted"/>
<name>A0ABW3UED3_9BACL</name>